<evidence type="ECO:0000256" key="5">
    <source>
        <dbReference type="ARBA" id="ARBA00023136"/>
    </source>
</evidence>
<keyword evidence="2" id="KW-1003">Cell membrane</keyword>
<proteinExistence type="predicted"/>
<feature type="transmembrane region" description="Helical" evidence="6">
    <location>
        <begin position="89"/>
        <end position="111"/>
    </location>
</feature>
<evidence type="ECO:0000256" key="1">
    <source>
        <dbReference type="ARBA" id="ARBA00004651"/>
    </source>
</evidence>
<name>A0A2V3W0W2_9BACI</name>
<dbReference type="GO" id="GO:0016787">
    <property type="term" value="F:hydrolase activity"/>
    <property type="evidence" value="ECO:0007669"/>
    <property type="project" value="UniProtKB-KW"/>
</dbReference>
<dbReference type="GO" id="GO:0005886">
    <property type="term" value="C:plasma membrane"/>
    <property type="evidence" value="ECO:0007669"/>
    <property type="project" value="UniProtKB-SubCell"/>
</dbReference>
<keyword evidence="7" id="KW-0378">Hydrolase</keyword>
<reference evidence="7 8" key="1">
    <citation type="submission" date="2018-05" db="EMBL/GenBank/DDBJ databases">
        <title>Genomic Encyclopedia of Type Strains, Phase IV (KMG-IV): sequencing the most valuable type-strain genomes for metagenomic binning, comparative biology and taxonomic classification.</title>
        <authorList>
            <person name="Goeker M."/>
        </authorList>
    </citation>
    <scope>NUCLEOTIDE SEQUENCE [LARGE SCALE GENOMIC DNA]</scope>
    <source>
        <strain evidence="7 8">DSM 28556</strain>
    </source>
</reference>
<dbReference type="OrthoDB" id="9811701at2"/>
<dbReference type="PANTHER" id="PTHR30249:SF17">
    <property type="entry name" value="HOLIN-LIKE PROTEIN CIDB"/>
    <property type="match status" value="1"/>
</dbReference>
<dbReference type="InterPro" id="IPR007300">
    <property type="entry name" value="CidB/LrgB"/>
</dbReference>
<feature type="transmembrane region" description="Helical" evidence="6">
    <location>
        <begin position="208"/>
        <end position="228"/>
    </location>
</feature>
<evidence type="ECO:0000256" key="3">
    <source>
        <dbReference type="ARBA" id="ARBA00022692"/>
    </source>
</evidence>
<keyword evidence="4 6" id="KW-1133">Transmembrane helix</keyword>
<evidence type="ECO:0000256" key="4">
    <source>
        <dbReference type="ARBA" id="ARBA00022989"/>
    </source>
</evidence>
<dbReference type="EMBL" id="QJJQ01000005">
    <property type="protein sequence ID" value="PXW87550.1"/>
    <property type="molecule type" value="Genomic_DNA"/>
</dbReference>
<evidence type="ECO:0000313" key="8">
    <source>
        <dbReference type="Proteomes" id="UP000247978"/>
    </source>
</evidence>
<evidence type="ECO:0000313" key="7">
    <source>
        <dbReference type="EMBL" id="PXW87550.1"/>
    </source>
</evidence>
<gene>
    <name evidence="7" type="ORF">DFR56_105197</name>
</gene>
<sequence length="229" mass="24421">MNDLFIVIFVVIGTILAYIIAKWLYKRVYSPLLLPVAVATLLIIIFLILFHIPYETYMIGGEWINAFLGPAVVALAYPLYQNREILKKLALPILTGTFVGAIIGVVSGVYLGKVIGFEDTLVFSLTPKSVTTPVAMDISNSLGGVAPLAAVFVMIAGISGAMISKYLFSLFRIKHPVGRGVGLGAASHAIGTAKALENGQLEGSISTIAMIVSAIFVSIITPFVVALFM</sequence>
<dbReference type="RefSeq" id="WP_110395133.1">
    <property type="nucleotide sequence ID" value="NZ_JADIJL010000003.1"/>
</dbReference>
<dbReference type="PANTHER" id="PTHR30249">
    <property type="entry name" value="PUTATIVE SEROTONIN TRANSPORTER"/>
    <property type="match status" value="1"/>
</dbReference>
<feature type="transmembrane region" description="Helical" evidence="6">
    <location>
        <begin position="145"/>
        <end position="168"/>
    </location>
</feature>
<protein>
    <submittedName>
        <fullName evidence="7">Putative murein hydrolase (TIGR00659 family)</fullName>
    </submittedName>
</protein>
<keyword evidence="3 6" id="KW-0812">Transmembrane</keyword>
<keyword evidence="5 6" id="KW-0472">Membrane</keyword>
<feature type="transmembrane region" description="Helical" evidence="6">
    <location>
        <begin position="6"/>
        <end position="25"/>
    </location>
</feature>
<organism evidence="7 8">
    <name type="scientific">Pseudogracilibacillus auburnensis</name>
    <dbReference type="NCBI Taxonomy" id="1494959"/>
    <lineage>
        <taxon>Bacteria</taxon>
        <taxon>Bacillati</taxon>
        <taxon>Bacillota</taxon>
        <taxon>Bacilli</taxon>
        <taxon>Bacillales</taxon>
        <taxon>Bacillaceae</taxon>
        <taxon>Pseudogracilibacillus</taxon>
    </lineage>
</organism>
<feature type="transmembrane region" description="Helical" evidence="6">
    <location>
        <begin position="32"/>
        <end position="52"/>
    </location>
</feature>
<comment type="caution">
    <text evidence="7">The sequence shown here is derived from an EMBL/GenBank/DDBJ whole genome shotgun (WGS) entry which is preliminary data.</text>
</comment>
<comment type="subcellular location">
    <subcellularLocation>
        <location evidence="1">Cell membrane</location>
        <topology evidence="1">Multi-pass membrane protein</topology>
    </subcellularLocation>
</comment>
<feature type="transmembrane region" description="Helical" evidence="6">
    <location>
        <begin position="58"/>
        <end position="77"/>
    </location>
</feature>
<dbReference type="Pfam" id="PF04172">
    <property type="entry name" value="LrgB"/>
    <property type="match status" value="1"/>
</dbReference>
<dbReference type="Proteomes" id="UP000247978">
    <property type="component" value="Unassembled WGS sequence"/>
</dbReference>
<evidence type="ECO:0000256" key="6">
    <source>
        <dbReference type="SAM" id="Phobius"/>
    </source>
</evidence>
<feature type="transmembrane region" description="Helical" evidence="6">
    <location>
        <begin position="180"/>
        <end position="196"/>
    </location>
</feature>
<keyword evidence="8" id="KW-1185">Reference proteome</keyword>
<accession>A0A2V3W0W2</accession>
<evidence type="ECO:0000256" key="2">
    <source>
        <dbReference type="ARBA" id="ARBA00022475"/>
    </source>
</evidence>
<dbReference type="AlphaFoldDB" id="A0A2V3W0W2"/>